<dbReference type="PANTHER" id="PTHR10226">
    <property type="entry name" value="A KINASE ANCHOR PROTEIN"/>
    <property type="match status" value="1"/>
</dbReference>
<organism evidence="2 3">
    <name type="scientific">Electrophorus voltai</name>
    <dbReference type="NCBI Taxonomy" id="2609070"/>
    <lineage>
        <taxon>Eukaryota</taxon>
        <taxon>Metazoa</taxon>
        <taxon>Chordata</taxon>
        <taxon>Craniata</taxon>
        <taxon>Vertebrata</taxon>
        <taxon>Euteleostomi</taxon>
        <taxon>Actinopterygii</taxon>
        <taxon>Neopterygii</taxon>
        <taxon>Teleostei</taxon>
        <taxon>Ostariophysi</taxon>
        <taxon>Gymnotiformes</taxon>
        <taxon>Gymnotoidei</taxon>
        <taxon>Gymnotidae</taxon>
        <taxon>Electrophorus</taxon>
    </lineage>
</organism>
<evidence type="ECO:0000313" key="2">
    <source>
        <dbReference type="EMBL" id="KAK1797227.1"/>
    </source>
</evidence>
<dbReference type="GO" id="GO:0008104">
    <property type="term" value="P:intracellular protein localization"/>
    <property type="evidence" value="ECO:0007669"/>
    <property type="project" value="TreeGrafter"/>
</dbReference>
<dbReference type="EMBL" id="JAROKS010000014">
    <property type="protein sequence ID" value="KAK1797227.1"/>
    <property type="molecule type" value="Genomic_DNA"/>
</dbReference>
<dbReference type="InterPro" id="IPR008382">
    <property type="entry name" value="SPHK1-interactor_AKAP_110"/>
</dbReference>
<feature type="compositionally biased region" description="Basic and acidic residues" evidence="1">
    <location>
        <begin position="185"/>
        <end position="200"/>
    </location>
</feature>
<dbReference type="AlphaFoldDB" id="A0AAD8ZDU8"/>
<proteinExistence type="predicted"/>
<dbReference type="GO" id="GO:0005737">
    <property type="term" value="C:cytoplasm"/>
    <property type="evidence" value="ECO:0007669"/>
    <property type="project" value="TreeGrafter"/>
</dbReference>
<keyword evidence="3" id="KW-1185">Reference proteome</keyword>
<dbReference type="PANTHER" id="PTHR10226:SF3">
    <property type="entry name" value="A-KINASE ANCHOR PROTEIN 11"/>
    <property type="match status" value="1"/>
</dbReference>
<evidence type="ECO:0000313" key="3">
    <source>
        <dbReference type="Proteomes" id="UP001239994"/>
    </source>
</evidence>
<evidence type="ECO:0000256" key="1">
    <source>
        <dbReference type="SAM" id="MobiDB-lite"/>
    </source>
</evidence>
<accession>A0AAD8ZDU8</accession>
<feature type="region of interest" description="Disordered" evidence="1">
    <location>
        <begin position="185"/>
        <end position="204"/>
    </location>
</feature>
<reference evidence="2" key="1">
    <citation type="submission" date="2023-03" db="EMBL/GenBank/DDBJ databases">
        <title>Electrophorus voltai genome.</title>
        <authorList>
            <person name="Bian C."/>
        </authorList>
    </citation>
    <scope>NUCLEOTIDE SEQUENCE</scope>
    <source>
        <strain evidence="2">CB-2022</strain>
        <tissue evidence="2">Muscle</tissue>
    </source>
</reference>
<feature type="non-terminal residue" evidence="2">
    <location>
        <position position="1"/>
    </location>
</feature>
<sequence length="647" mass="71348">SEDVVINIQKQPELDYDHSSVFSTLKAYSDALYEAWGRRSNFNKQRRDQNILEPSHLQADVLDHYAEMLCGDILDVALKRRGAQSTDDGMGCPPDKTDNKQSEVIRLTMSNQEGQAMRLASEIYSRALEEIATPNSLTGSRLGELSNVMLPKHMDQTDSISEVHSEPAQCICSSACQPGMEVDTKKMDDHDRTHSHDRPIYDACSRDQTSGSATYYHPLNGMASMGSLDYPDAPPSTPLLPGMMRSRDSFTRKLKGGLAKEFMPSPPPPTPKDQQAESLLEDKMAETATNNSEFVVRLMRSLTVACAQCGDLDEEEQGIRDEGRFQTGISMLSDYAARLSADIIHCITTTQPCVNIKEGTPIRDVHFLADHLAEEILLMSIAEVIGSKGLDGKVEENSPSFYAEEQMPDAENRTQVPGNALVPRSSPDVPAMEVLRDFSGKLVTNILAQSFSELGVCALQYSPSTAAEPVGGAVGSNLYPSSCLDTTKCHQITALDSVSWELLRDYITDDSRAATLTAECSFAESTVDEVLQCSIQEPCASPLRYQIISDRFSSSPLHPRTSEHTVMKGILSDTRHYELQELQCILLWVAASHMGVSVLRLHLPEGHVQQQLCSLSLRARFRGWTAGDLMGSLLQYYEDLQAASRGH</sequence>
<comment type="caution">
    <text evidence="2">The sequence shown here is derived from an EMBL/GenBank/DDBJ whole genome shotgun (WGS) entry which is preliminary data.</text>
</comment>
<protein>
    <submittedName>
        <fullName evidence="2">Uncharacterized protein</fullName>
    </submittedName>
</protein>
<gene>
    <name evidence="2" type="ORF">P4O66_008604</name>
</gene>
<dbReference type="Proteomes" id="UP001239994">
    <property type="component" value="Unassembled WGS sequence"/>
</dbReference>
<name>A0AAD8ZDU8_9TELE</name>
<feature type="non-terminal residue" evidence="2">
    <location>
        <position position="647"/>
    </location>
</feature>
<dbReference type="GO" id="GO:0051018">
    <property type="term" value="F:protein kinase A binding"/>
    <property type="evidence" value="ECO:0007669"/>
    <property type="project" value="TreeGrafter"/>
</dbReference>